<organism evidence="3 4">
    <name type="scientific">Tunturiibacter gelidiferens</name>
    <dbReference type="NCBI Taxonomy" id="3069689"/>
    <lineage>
        <taxon>Bacteria</taxon>
        <taxon>Pseudomonadati</taxon>
        <taxon>Acidobacteriota</taxon>
        <taxon>Terriglobia</taxon>
        <taxon>Terriglobales</taxon>
        <taxon>Acidobacteriaceae</taxon>
        <taxon>Tunturiibacter</taxon>
    </lineage>
</organism>
<comment type="caution">
    <text evidence="3">The sequence shown here is derived from an EMBL/GenBank/DDBJ whole genome shotgun (WGS) entry which is preliminary data.</text>
</comment>
<feature type="compositionally biased region" description="Low complexity" evidence="1">
    <location>
        <begin position="107"/>
        <end position="119"/>
    </location>
</feature>
<gene>
    <name evidence="3" type="ORF">HDF14_003612</name>
</gene>
<dbReference type="EMBL" id="JACHEB010000008">
    <property type="protein sequence ID" value="MBB5329983.1"/>
    <property type="molecule type" value="Genomic_DNA"/>
</dbReference>
<feature type="region of interest" description="Disordered" evidence="1">
    <location>
        <begin position="90"/>
        <end position="123"/>
    </location>
</feature>
<dbReference type="RefSeq" id="WP_183978960.1">
    <property type="nucleotide sequence ID" value="NZ_JACHEB010000008.1"/>
</dbReference>
<keyword evidence="2" id="KW-1133">Transmembrane helix</keyword>
<evidence type="ECO:0000313" key="4">
    <source>
        <dbReference type="Proteomes" id="UP000535182"/>
    </source>
</evidence>
<proteinExistence type="predicted"/>
<keyword evidence="2" id="KW-0472">Membrane</keyword>
<dbReference type="Proteomes" id="UP000535182">
    <property type="component" value="Unassembled WGS sequence"/>
</dbReference>
<evidence type="ECO:0000256" key="1">
    <source>
        <dbReference type="SAM" id="MobiDB-lite"/>
    </source>
</evidence>
<protein>
    <submittedName>
        <fullName evidence="3">Uncharacterized protein</fullName>
    </submittedName>
</protein>
<keyword evidence="4" id="KW-1185">Reference proteome</keyword>
<accession>A0A9X0QGU6</accession>
<feature type="transmembrane region" description="Helical" evidence="2">
    <location>
        <begin position="41"/>
        <end position="61"/>
    </location>
</feature>
<evidence type="ECO:0000256" key="2">
    <source>
        <dbReference type="SAM" id="Phobius"/>
    </source>
</evidence>
<keyword evidence="2" id="KW-0812">Transmembrane</keyword>
<dbReference type="AlphaFoldDB" id="A0A9X0QGU6"/>
<name>A0A9X0QGU6_9BACT</name>
<reference evidence="3 4" key="1">
    <citation type="submission" date="2020-08" db="EMBL/GenBank/DDBJ databases">
        <title>Genomic Encyclopedia of Type Strains, Phase IV (KMG-V): Genome sequencing to study the core and pangenomes of soil and plant-associated prokaryotes.</title>
        <authorList>
            <person name="Whitman W."/>
        </authorList>
    </citation>
    <scope>NUCLEOTIDE SEQUENCE [LARGE SCALE GENOMIC DNA]</scope>
    <source>
        <strain evidence="3 4">X5P2</strain>
    </source>
</reference>
<sequence>MKEFIAGTVGVEVAKVVRDRDILETESAIKVFERAWGWVKIAGGIAAVLLAIVGGGIFWQVSDWRSGVEKAKESVADSASTASKQISATSTESISEIRRTSKNATEASQSAAQNASQLSGELQATATHTKSELASEALAVKKEVASSRAELAAAEQLQPEFQTMRTQLSNATEAIAAQQKVLSNSEEFAKQIFSSHTTELFYFDQFIKTKSVVLPPAEGKGLTLVYLLLPSAPIPGTVQLQWNIFLQLPDTYNIIHNLIIFRWGDPPDTLKQKPVSVSYFPDGSDKEIITSLSEHDGRAFADDQPLPKFGQFDPEFKGNKWIPILTPKPQ</sequence>
<evidence type="ECO:0000313" key="3">
    <source>
        <dbReference type="EMBL" id="MBB5329983.1"/>
    </source>
</evidence>